<dbReference type="RefSeq" id="WP_128194557.1">
    <property type="nucleotide sequence ID" value="NZ_SACJ01000004.1"/>
</dbReference>
<evidence type="ECO:0000313" key="2">
    <source>
        <dbReference type="Proteomes" id="UP000285211"/>
    </source>
</evidence>
<protein>
    <recommendedName>
        <fullName evidence="3">Lipoprotein</fullName>
    </recommendedName>
</protein>
<gene>
    <name evidence="1" type="ORF">EOD40_08430</name>
</gene>
<comment type="caution">
    <text evidence="1">The sequence shown here is derived from an EMBL/GenBank/DDBJ whole genome shotgun (WGS) entry which is preliminary data.</text>
</comment>
<proteinExistence type="predicted"/>
<evidence type="ECO:0008006" key="3">
    <source>
        <dbReference type="Google" id="ProtNLM"/>
    </source>
</evidence>
<dbReference type="Proteomes" id="UP000285211">
    <property type="component" value="Unassembled WGS sequence"/>
</dbReference>
<reference evidence="1 2" key="1">
    <citation type="submission" date="2019-01" db="EMBL/GenBank/DDBJ databases">
        <authorList>
            <person name="Chen W.-M."/>
        </authorList>
    </citation>
    <scope>NUCLEOTIDE SEQUENCE [LARGE SCALE GENOMIC DNA]</scope>
    <source>
        <strain evidence="1 2">BBQ-12</strain>
    </source>
</reference>
<accession>A0A437KVW7</accession>
<dbReference type="EMBL" id="SACJ01000004">
    <property type="protein sequence ID" value="RVT76521.1"/>
    <property type="molecule type" value="Genomic_DNA"/>
</dbReference>
<dbReference type="OrthoDB" id="1353188at2"/>
<evidence type="ECO:0000313" key="1">
    <source>
        <dbReference type="EMBL" id="RVT76521.1"/>
    </source>
</evidence>
<dbReference type="PROSITE" id="PS51257">
    <property type="entry name" value="PROKAR_LIPOPROTEIN"/>
    <property type="match status" value="1"/>
</dbReference>
<keyword evidence="2" id="KW-1185">Reference proteome</keyword>
<dbReference type="AlphaFoldDB" id="A0A437KVW7"/>
<sequence length="146" mass="16765">MKNISIIFLLLFLSCSKKESVNNDWREINTKDSIPKQLNNVLLSINGNLKIANPNEDFEATDNIGNENLPIRQLKLLAVKNNEWRLSYIQGGIGTSYFLIECTIKNDSLYNLKIANSLLDLDNNDSISKFIKQGKIEYKRLEKSER</sequence>
<organism evidence="1 2">
    <name type="scientific">Flavobacterium sufflavum</name>
    <dbReference type="NCBI Taxonomy" id="1921138"/>
    <lineage>
        <taxon>Bacteria</taxon>
        <taxon>Pseudomonadati</taxon>
        <taxon>Bacteroidota</taxon>
        <taxon>Flavobacteriia</taxon>
        <taxon>Flavobacteriales</taxon>
        <taxon>Flavobacteriaceae</taxon>
        <taxon>Flavobacterium</taxon>
    </lineage>
</organism>
<name>A0A437KVW7_9FLAO</name>